<evidence type="ECO:0000313" key="3">
    <source>
        <dbReference type="EMBL" id="ERN05501.1"/>
    </source>
</evidence>
<accession>W1PCZ4</accession>
<name>W1PCZ4_AMBTC</name>
<dbReference type="InterPro" id="IPR001087">
    <property type="entry name" value="GDSL"/>
</dbReference>
<dbReference type="EMBL" id="KI394011">
    <property type="protein sequence ID" value="ERN05501.1"/>
    <property type="molecule type" value="Genomic_DNA"/>
</dbReference>
<gene>
    <name evidence="3" type="ORF">AMTR_s00007p00258690</name>
</gene>
<dbReference type="AlphaFoldDB" id="W1PCZ4"/>
<evidence type="ECO:0000256" key="2">
    <source>
        <dbReference type="ARBA" id="ARBA00022729"/>
    </source>
</evidence>
<dbReference type="InterPro" id="IPR044552">
    <property type="entry name" value="GLIP1-5/GLL25"/>
</dbReference>
<dbReference type="InterPro" id="IPR036514">
    <property type="entry name" value="SGNH_hydro_sf"/>
</dbReference>
<evidence type="ECO:0008006" key="5">
    <source>
        <dbReference type="Google" id="ProtNLM"/>
    </source>
</evidence>
<dbReference type="HOGENOM" id="CLU_015101_2_2_1"/>
<sequence length="259" mass="28673">MINFFVFGDSTVDTGTNKYLNFTKESGANFFPYGENAAEFFGKPTGRFSDGKVVTDFIAELANLPLIPPYLKPHADLSYGANFASAGAGILEATHKGKTLALEVQVNLFVEFQEKLKRKLGSVKSKEIFSNAVYCISIGITDYKAVFQGNSKLQLSKPSDDLVRIVIGNLSAQTQVLYNHGARKFLFMSLKDTGCMPGMRLMTNDGSCFAPATYLTEYHNMALEQLLMGFASKLVGFQYTLFDQFKFINARTQTPIKYG</sequence>
<protein>
    <recommendedName>
        <fullName evidence="5">GDSL esterase/lipase</fullName>
    </recommendedName>
</protein>
<dbReference type="PANTHER" id="PTHR45966">
    <property type="entry name" value="GDSL-LIKE LIPASE/ACYLHYDROLASE"/>
    <property type="match status" value="1"/>
</dbReference>
<keyword evidence="2" id="KW-0732">Signal</keyword>
<dbReference type="Pfam" id="PF00657">
    <property type="entry name" value="Lipase_GDSL"/>
    <property type="match status" value="1"/>
</dbReference>
<evidence type="ECO:0000313" key="4">
    <source>
        <dbReference type="Proteomes" id="UP000017836"/>
    </source>
</evidence>
<organism evidence="3 4">
    <name type="scientific">Amborella trichopoda</name>
    <dbReference type="NCBI Taxonomy" id="13333"/>
    <lineage>
        <taxon>Eukaryota</taxon>
        <taxon>Viridiplantae</taxon>
        <taxon>Streptophyta</taxon>
        <taxon>Embryophyta</taxon>
        <taxon>Tracheophyta</taxon>
        <taxon>Spermatophyta</taxon>
        <taxon>Magnoliopsida</taxon>
        <taxon>Amborellales</taxon>
        <taxon>Amborellaceae</taxon>
        <taxon>Amborella</taxon>
    </lineage>
</organism>
<evidence type="ECO:0000256" key="1">
    <source>
        <dbReference type="ARBA" id="ARBA00008668"/>
    </source>
</evidence>
<dbReference type="Proteomes" id="UP000017836">
    <property type="component" value="Unassembled WGS sequence"/>
</dbReference>
<dbReference type="OMA" id="FMGIPHI"/>
<reference evidence="4" key="1">
    <citation type="journal article" date="2013" name="Science">
        <title>The Amborella genome and the evolution of flowering plants.</title>
        <authorList>
            <consortium name="Amborella Genome Project"/>
        </authorList>
    </citation>
    <scope>NUCLEOTIDE SEQUENCE [LARGE SCALE GENOMIC DNA]</scope>
</reference>
<dbReference type="eggNOG" id="ENOG502RBN6">
    <property type="taxonomic scope" value="Eukaryota"/>
</dbReference>
<dbReference type="Gramene" id="ERN05501">
    <property type="protein sequence ID" value="ERN05501"/>
    <property type="gene ID" value="AMTR_s00007p00258690"/>
</dbReference>
<proteinExistence type="inferred from homology"/>
<dbReference type="Gene3D" id="3.40.50.1110">
    <property type="entry name" value="SGNH hydrolase"/>
    <property type="match status" value="1"/>
</dbReference>
<dbReference type="PANTHER" id="PTHR45966:SF13">
    <property type="entry name" value="GDSL ESTERASE_LIPASE"/>
    <property type="match status" value="1"/>
</dbReference>
<comment type="similarity">
    <text evidence="1">Belongs to the 'GDSL' lipolytic enzyme family.</text>
</comment>
<dbReference type="STRING" id="13333.W1PCZ4"/>
<dbReference type="GO" id="GO:0016788">
    <property type="term" value="F:hydrolase activity, acting on ester bonds"/>
    <property type="evidence" value="ECO:0007669"/>
    <property type="project" value="InterPro"/>
</dbReference>
<keyword evidence="4" id="KW-1185">Reference proteome</keyword>